<gene>
    <name evidence="1" type="ORF">C9427_00170</name>
</gene>
<name>A0A2T4J3I6_9HYPH</name>
<proteinExistence type="predicted"/>
<dbReference type="Proteomes" id="UP000240259">
    <property type="component" value="Unassembled WGS sequence"/>
</dbReference>
<protein>
    <submittedName>
        <fullName evidence="1">Uncharacterized protein</fullName>
    </submittedName>
</protein>
<accession>A0A2T4J3I6</accession>
<evidence type="ECO:0000313" key="2">
    <source>
        <dbReference type="Proteomes" id="UP000240259"/>
    </source>
</evidence>
<sequence length="155" mass="17397">MGEPKRQLFRAEWAGVQRVEKQVDMFPGNGAAHPHWHVDAIRGYVDGIKQQLEELRQDAELNRELVLGRVRDFGDGEAERDVAGLFSAPQLQLPTNGEMSWTGVHLAADARWSEQPWPGPAGPHDVHAKGPKDLDALRCWLVSCVRYIQAEINKV</sequence>
<dbReference type="EMBL" id="PZJX01000002">
    <property type="protein sequence ID" value="PTE12417.1"/>
    <property type="molecule type" value="Genomic_DNA"/>
</dbReference>
<dbReference type="AlphaFoldDB" id="A0A2T4J3I6"/>
<keyword evidence="2" id="KW-1185">Reference proteome</keyword>
<organism evidence="1 2">
    <name type="scientific">Mesorhizobium helmanticense</name>
    <dbReference type="NCBI Taxonomy" id="1776423"/>
    <lineage>
        <taxon>Bacteria</taxon>
        <taxon>Pseudomonadati</taxon>
        <taxon>Pseudomonadota</taxon>
        <taxon>Alphaproteobacteria</taxon>
        <taxon>Hyphomicrobiales</taxon>
        <taxon>Phyllobacteriaceae</taxon>
        <taxon>Mesorhizobium</taxon>
    </lineage>
</organism>
<evidence type="ECO:0000313" key="1">
    <source>
        <dbReference type="EMBL" id="PTE12417.1"/>
    </source>
</evidence>
<comment type="caution">
    <text evidence="1">The sequence shown here is derived from an EMBL/GenBank/DDBJ whole genome shotgun (WGS) entry which is preliminary data.</text>
</comment>
<reference evidence="1 2" key="1">
    <citation type="submission" date="2018-03" db="EMBL/GenBank/DDBJ databases">
        <title>Genome sequence of the symbiotic type strain Mesorhizobium helmanticense CSLC115NT isolated from Lotus corniculatus nodules.</title>
        <authorList>
            <person name="Sannazzaro A.I."/>
            <person name="Torres Tejerizo G.A."/>
            <person name="Dip D."/>
            <person name="Caballero M."/>
            <person name="Pistorio M."/>
            <person name="Estrella M.J."/>
        </authorList>
    </citation>
    <scope>NUCLEOTIDE SEQUENCE [LARGE SCALE GENOMIC DNA]</scope>
    <source>
        <strain evidence="1 2">CSLC115N</strain>
    </source>
</reference>